<protein>
    <submittedName>
        <fullName evidence="1">Bab47929-61ff-4ac5-be38-8341d381e113</fullName>
    </submittedName>
</protein>
<reference evidence="1" key="1">
    <citation type="submission" date="2020-10" db="EMBL/GenBank/DDBJ databases">
        <authorList>
            <person name="Kusch S."/>
        </authorList>
    </citation>
    <scope>NUCLEOTIDE SEQUENCE</scope>
    <source>
        <strain evidence="1">SwB9</strain>
    </source>
</reference>
<dbReference type="AlphaFoldDB" id="A0A8H2VNW7"/>
<keyword evidence="2" id="KW-1185">Reference proteome</keyword>
<sequence>MDSNPWSMPWPREPPVVVRNLQKLPIELVHEIMNDLPVIKILSILSWESPYLDQCVITHIRYKQVFTSHNEISRVVKYYTLYREICWFHRWPSAEASSVLALSYYMLIKNMLPLGLIFTSMSRKIRAGLYINPHDLDLLLKHGGSIRPLIEDTGMQSQGQPLNLKECWIYWNWIKESKLRLNKLKSQELRLAARLVEQYPRILKKPHDPSQGAARPNTTHLMVTFERLAVKALCDRNLSHYWNYYQYRSETELMQLVPYDRYLWLLLETLAKHPLDFEVTSLEESLARVSLLNQEQGTHSGDTEISIASKNNSVVFQYPENIAKNLRTVLKGLMYIYTEPSLTVPRIQLGPTENASSSEKWPKFFVHKGQEEHAQTRHIRMNWNIRPHDERECEWLVAFLGAVTWIELNVGPAKEDF</sequence>
<evidence type="ECO:0000313" key="2">
    <source>
        <dbReference type="Proteomes" id="UP000624404"/>
    </source>
</evidence>
<dbReference type="EMBL" id="CAJHIA010000007">
    <property type="protein sequence ID" value="CAD6442047.1"/>
    <property type="molecule type" value="Genomic_DNA"/>
</dbReference>
<gene>
    <name evidence="1" type="ORF">SCLTRI_LOCUS1839</name>
</gene>
<dbReference type="OrthoDB" id="3478523at2759"/>
<accession>A0A8H2VNW7</accession>
<comment type="caution">
    <text evidence="1">The sequence shown here is derived from an EMBL/GenBank/DDBJ whole genome shotgun (WGS) entry which is preliminary data.</text>
</comment>
<name>A0A8H2VNW7_9HELO</name>
<proteinExistence type="predicted"/>
<dbReference type="Proteomes" id="UP000624404">
    <property type="component" value="Unassembled WGS sequence"/>
</dbReference>
<evidence type="ECO:0000313" key="1">
    <source>
        <dbReference type="EMBL" id="CAD6442047.1"/>
    </source>
</evidence>
<organism evidence="1 2">
    <name type="scientific">Sclerotinia trifoliorum</name>
    <dbReference type="NCBI Taxonomy" id="28548"/>
    <lineage>
        <taxon>Eukaryota</taxon>
        <taxon>Fungi</taxon>
        <taxon>Dikarya</taxon>
        <taxon>Ascomycota</taxon>
        <taxon>Pezizomycotina</taxon>
        <taxon>Leotiomycetes</taxon>
        <taxon>Helotiales</taxon>
        <taxon>Sclerotiniaceae</taxon>
        <taxon>Sclerotinia</taxon>
    </lineage>
</organism>